<protein>
    <submittedName>
        <fullName evidence="4">Alpha/beta-hydrolase</fullName>
    </submittedName>
</protein>
<dbReference type="Pfam" id="PF06441">
    <property type="entry name" value="EHN"/>
    <property type="match status" value="1"/>
</dbReference>
<keyword evidence="5" id="KW-1185">Reference proteome</keyword>
<evidence type="ECO:0000313" key="5">
    <source>
        <dbReference type="Proteomes" id="UP000799772"/>
    </source>
</evidence>
<evidence type="ECO:0000313" key="4">
    <source>
        <dbReference type="EMBL" id="KAF2104730.1"/>
    </source>
</evidence>
<dbReference type="PANTHER" id="PTHR21661:SF39">
    <property type="entry name" value="HYDROLASE, PUTATIVE (AFU_ORTHOLOGUE AFUA_3G08960)-RELATED"/>
    <property type="match status" value="1"/>
</dbReference>
<dbReference type="GO" id="GO:0097176">
    <property type="term" value="P:epoxide metabolic process"/>
    <property type="evidence" value="ECO:0007669"/>
    <property type="project" value="TreeGrafter"/>
</dbReference>
<comment type="similarity">
    <text evidence="1">Belongs to the peptidase S33 family.</text>
</comment>
<dbReference type="InterPro" id="IPR029058">
    <property type="entry name" value="AB_hydrolase_fold"/>
</dbReference>
<sequence length="243" mass="27239">MSQAKKHWETAWMTELLVNSCPNFKVQVEDDDGYVFEIHFVALFSQRQDAIPIALLHGWPGSILESLGALSVAKEKYSPEDLPYHLIVPSLPGYCLSFGPLLNKEFSIEDIARTTDIDSGDIGANTCRPLSQYPSFKAIHLNSSPLTKVDSVSDEQVDSVEQALKRAHEFRERETAYALEHGTQPSTIGFALSFSPPHYKLPDMDRRNFVAGQHLRFGHAVLVHPVIPTLHLFISTKLWITIA</sequence>
<proteinExistence type="inferred from homology"/>
<dbReference type="PANTHER" id="PTHR21661">
    <property type="entry name" value="EPOXIDE HYDROLASE 1-RELATED"/>
    <property type="match status" value="1"/>
</dbReference>
<dbReference type="Gene3D" id="3.40.50.1820">
    <property type="entry name" value="alpha/beta hydrolase"/>
    <property type="match status" value="1"/>
</dbReference>
<dbReference type="OrthoDB" id="7130006at2759"/>
<keyword evidence="2" id="KW-0378">Hydrolase</keyword>
<reference evidence="4" key="1">
    <citation type="journal article" date="2020" name="Stud. Mycol.">
        <title>101 Dothideomycetes genomes: a test case for predicting lifestyles and emergence of pathogens.</title>
        <authorList>
            <person name="Haridas S."/>
            <person name="Albert R."/>
            <person name="Binder M."/>
            <person name="Bloem J."/>
            <person name="Labutti K."/>
            <person name="Salamov A."/>
            <person name="Andreopoulos B."/>
            <person name="Baker S."/>
            <person name="Barry K."/>
            <person name="Bills G."/>
            <person name="Bluhm B."/>
            <person name="Cannon C."/>
            <person name="Castanera R."/>
            <person name="Culley D."/>
            <person name="Daum C."/>
            <person name="Ezra D."/>
            <person name="Gonzalez J."/>
            <person name="Henrissat B."/>
            <person name="Kuo A."/>
            <person name="Liang C."/>
            <person name="Lipzen A."/>
            <person name="Lutzoni F."/>
            <person name="Magnuson J."/>
            <person name="Mondo S."/>
            <person name="Nolan M."/>
            <person name="Ohm R."/>
            <person name="Pangilinan J."/>
            <person name="Park H.-J."/>
            <person name="Ramirez L."/>
            <person name="Alfaro M."/>
            <person name="Sun H."/>
            <person name="Tritt A."/>
            <person name="Yoshinaga Y."/>
            <person name="Zwiers L.-H."/>
            <person name="Turgeon B."/>
            <person name="Goodwin S."/>
            <person name="Spatafora J."/>
            <person name="Crous P."/>
            <person name="Grigoriev I."/>
        </authorList>
    </citation>
    <scope>NUCLEOTIDE SEQUENCE</scope>
    <source>
        <strain evidence="4">CBS 133067</strain>
    </source>
</reference>
<gene>
    <name evidence="4" type="ORF">NA57DRAFT_70937</name>
</gene>
<name>A0A9P4ISS7_9PEZI</name>
<dbReference type="InterPro" id="IPR010497">
    <property type="entry name" value="Epoxide_hydro_N"/>
</dbReference>
<feature type="domain" description="Epoxide hydrolase N-terminal" evidence="3">
    <location>
        <begin position="2"/>
        <end position="65"/>
    </location>
</feature>
<dbReference type="Proteomes" id="UP000799772">
    <property type="component" value="Unassembled WGS sequence"/>
</dbReference>
<evidence type="ECO:0000256" key="1">
    <source>
        <dbReference type="ARBA" id="ARBA00010088"/>
    </source>
</evidence>
<dbReference type="AlphaFoldDB" id="A0A9P4ISS7"/>
<dbReference type="EMBL" id="ML978121">
    <property type="protein sequence ID" value="KAF2104730.1"/>
    <property type="molecule type" value="Genomic_DNA"/>
</dbReference>
<comment type="caution">
    <text evidence="4">The sequence shown here is derived from an EMBL/GenBank/DDBJ whole genome shotgun (WGS) entry which is preliminary data.</text>
</comment>
<dbReference type="GO" id="GO:0004301">
    <property type="term" value="F:epoxide hydrolase activity"/>
    <property type="evidence" value="ECO:0007669"/>
    <property type="project" value="TreeGrafter"/>
</dbReference>
<evidence type="ECO:0000256" key="2">
    <source>
        <dbReference type="ARBA" id="ARBA00022801"/>
    </source>
</evidence>
<accession>A0A9P4ISS7</accession>
<dbReference type="SUPFAM" id="SSF53474">
    <property type="entry name" value="alpha/beta-Hydrolases"/>
    <property type="match status" value="1"/>
</dbReference>
<organism evidence="4 5">
    <name type="scientific">Rhizodiscina lignyota</name>
    <dbReference type="NCBI Taxonomy" id="1504668"/>
    <lineage>
        <taxon>Eukaryota</taxon>
        <taxon>Fungi</taxon>
        <taxon>Dikarya</taxon>
        <taxon>Ascomycota</taxon>
        <taxon>Pezizomycotina</taxon>
        <taxon>Dothideomycetes</taxon>
        <taxon>Pleosporomycetidae</taxon>
        <taxon>Aulographales</taxon>
        <taxon>Rhizodiscinaceae</taxon>
        <taxon>Rhizodiscina</taxon>
    </lineage>
</organism>
<evidence type="ECO:0000259" key="3">
    <source>
        <dbReference type="Pfam" id="PF06441"/>
    </source>
</evidence>